<organism evidence="1 2">
    <name type="scientific">Araneus ventricosus</name>
    <name type="common">Orbweaver spider</name>
    <name type="synonym">Epeira ventricosa</name>
    <dbReference type="NCBI Taxonomy" id="182803"/>
    <lineage>
        <taxon>Eukaryota</taxon>
        <taxon>Metazoa</taxon>
        <taxon>Ecdysozoa</taxon>
        <taxon>Arthropoda</taxon>
        <taxon>Chelicerata</taxon>
        <taxon>Arachnida</taxon>
        <taxon>Araneae</taxon>
        <taxon>Araneomorphae</taxon>
        <taxon>Entelegynae</taxon>
        <taxon>Araneoidea</taxon>
        <taxon>Araneidae</taxon>
        <taxon>Araneus</taxon>
    </lineage>
</organism>
<comment type="caution">
    <text evidence="1">The sequence shown here is derived from an EMBL/GenBank/DDBJ whole genome shotgun (WGS) entry which is preliminary data.</text>
</comment>
<dbReference type="AlphaFoldDB" id="A0A4Y2K3X0"/>
<proteinExistence type="predicted"/>
<reference evidence="1 2" key="1">
    <citation type="journal article" date="2019" name="Sci. Rep.">
        <title>Orb-weaving spider Araneus ventricosus genome elucidates the spidroin gene catalogue.</title>
        <authorList>
            <person name="Kono N."/>
            <person name="Nakamura H."/>
            <person name="Ohtoshi R."/>
            <person name="Moran D.A.P."/>
            <person name="Shinohara A."/>
            <person name="Yoshida Y."/>
            <person name="Fujiwara M."/>
            <person name="Mori M."/>
            <person name="Tomita M."/>
            <person name="Arakawa K."/>
        </authorList>
    </citation>
    <scope>NUCLEOTIDE SEQUENCE [LARGE SCALE GENOMIC DNA]</scope>
</reference>
<evidence type="ECO:0000313" key="1">
    <source>
        <dbReference type="EMBL" id="GBM97091.1"/>
    </source>
</evidence>
<feature type="non-terminal residue" evidence="1">
    <location>
        <position position="1"/>
    </location>
</feature>
<gene>
    <name evidence="1" type="ORF">AVEN_248628_1</name>
</gene>
<name>A0A4Y2K3X0_ARAVE</name>
<protein>
    <submittedName>
        <fullName evidence="1">Uncharacterized protein</fullName>
    </submittedName>
</protein>
<keyword evidence="2" id="KW-1185">Reference proteome</keyword>
<accession>A0A4Y2K3X0</accession>
<dbReference type="Proteomes" id="UP000499080">
    <property type="component" value="Unassembled WGS sequence"/>
</dbReference>
<evidence type="ECO:0000313" key="2">
    <source>
        <dbReference type="Proteomes" id="UP000499080"/>
    </source>
</evidence>
<dbReference type="EMBL" id="BGPR01193167">
    <property type="protein sequence ID" value="GBM97091.1"/>
    <property type="molecule type" value="Genomic_DNA"/>
</dbReference>
<sequence>GFLAEWLQARKPNPLNVSRVCGSEQVKSDAMSQTTSRWCGADVWRRVASSGVVLVI</sequence>